<organism evidence="2 3">
    <name type="scientific">Polytolypa hystricis (strain UAMH7299)</name>
    <dbReference type="NCBI Taxonomy" id="1447883"/>
    <lineage>
        <taxon>Eukaryota</taxon>
        <taxon>Fungi</taxon>
        <taxon>Dikarya</taxon>
        <taxon>Ascomycota</taxon>
        <taxon>Pezizomycotina</taxon>
        <taxon>Eurotiomycetes</taxon>
        <taxon>Eurotiomycetidae</taxon>
        <taxon>Onygenales</taxon>
        <taxon>Onygenales incertae sedis</taxon>
        <taxon>Polytolypa</taxon>
    </lineage>
</organism>
<evidence type="ECO:0008006" key="4">
    <source>
        <dbReference type="Google" id="ProtNLM"/>
    </source>
</evidence>
<proteinExistence type="predicted"/>
<dbReference type="EMBL" id="PDNA01000030">
    <property type="protein sequence ID" value="PGH23032.1"/>
    <property type="molecule type" value="Genomic_DNA"/>
</dbReference>
<accession>A0A2B7YQ96</accession>
<evidence type="ECO:0000256" key="1">
    <source>
        <dbReference type="SAM" id="MobiDB-lite"/>
    </source>
</evidence>
<comment type="caution">
    <text evidence="2">The sequence shown here is derived from an EMBL/GenBank/DDBJ whole genome shotgun (WGS) entry which is preliminary data.</text>
</comment>
<dbReference type="AlphaFoldDB" id="A0A2B7YQ96"/>
<name>A0A2B7YQ96_POLH7</name>
<keyword evidence="3" id="KW-1185">Reference proteome</keyword>
<gene>
    <name evidence="2" type="ORF">AJ80_02947</name>
</gene>
<sequence>MADMLRWARLSRPYNCPHPQHQAFGGAATATPSMPKGAEHYEGTQQQGSRREMNPAESKPLSSGRQNHEVAINQTCQRLARAKFLHGKGLYASTHKPVPWLPALGAVSSHTWLAILMDDHPINWLLWQGDMAFPSLTLSKGLAMSTLTVNIHSELSETCLSLFLLITTTLLIAKAQVSKHPLETVILDFHQKVALRYVKTLPKDAKSTMIHNPNNPSNALVPQKRKAATEAWEQSVVTSHHQQRQATRLFRGNPTPGVPLFFTLAPQGDLVLTAPAHDGVEFKFLVDSTLTRDMSAVFTDVLKDWAVSHTRYLDAELRVNADAEALLIFLYVEYGVQDKTPRIVSLVQLAGIADLLLRYGVVPGRALCAWAKLWFRGILDAQRREQPMVWLWVTYVFELGDAFKDFTAYVIRTSVGRVDSSTDRMTVPAGVIDAIEAQRIQQITLLLSILFSFYILPPNPRNTCPCALTISTIINTTLYAHPIPHIHPEPPYPLLSHTILIRALEDIQSRVEKTNGFMTMLECRCGKVVELDMQIKVAKKYEFLRGLKLDGFRERVLEVGWEKIGEGQEKGGKK</sequence>
<evidence type="ECO:0000313" key="2">
    <source>
        <dbReference type="EMBL" id="PGH23032.1"/>
    </source>
</evidence>
<evidence type="ECO:0000313" key="3">
    <source>
        <dbReference type="Proteomes" id="UP000224634"/>
    </source>
</evidence>
<feature type="region of interest" description="Disordered" evidence="1">
    <location>
        <begin position="21"/>
        <end position="67"/>
    </location>
</feature>
<dbReference type="Proteomes" id="UP000224634">
    <property type="component" value="Unassembled WGS sequence"/>
</dbReference>
<reference evidence="2 3" key="1">
    <citation type="submission" date="2017-10" db="EMBL/GenBank/DDBJ databases">
        <title>Comparative genomics in systemic dimorphic fungi from Ajellomycetaceae.</title>
        <authorList>
            <person name="Munoz J.F."/>
            <person name="Mcewen J.G."/>
            <person name="Clay O.K."/>
            <person name="Cuomo C.A."/>
        </authorList>
    </citation>
    <scope>NUCLEOTIDE SEQUENCE [LARGE SCALE GENOMIC DNA]</scope>
    <source>
        <strain evidence="2 3">UAMH7299</strain>
    </source>
</reference>
<protein>
    <recommendedName>
        <fullName evidence="4">BTB domain-containing protein</fullName>
    </recommendedName>
</protein>